<dbReference type="Proteomes" id="UP001301958">
    <property type="component" value="Unassembled WGS sequence"/>
</dbReference>
<feature type="compositionally biased region" description="Low complexity" evidence="1">
    <location>
        <begin position="7"/>
        <end position="16"/>
    </location>
</feature>
<protein>
    <recommendedName>
        <fullName evidence="3">DUF1746 domain-containing protein</fullName>
    </recommendedName>
</protein>
<dbReference type="Pfam" id="PF08508">
    <property type="entry name" value="DUF1746"/>
    <property type="match status" value="1"/>
</dbReference>
<sequence length="322" mass="35702">MNDDPGPSSAARQQQLSPPPPPTTNINTEDAGPNTQQKQRAGLAKKLEFMTDLQHNLDLLVYVYIATLYYMECSFARLMFRVIPHYILLTPKEGLILPAQRVHVVIIFVPAIICILCHIFFALPEASEATRGYLHGGVLMDFIGQQPPRSRFTLIINDIMILFLQCLMLAVHQDRERLKQAVNPSLRTLIPGTEAELGMAVPAQDHDAEEQGVLRDQTYMVDNEGIELQPLNGGNTAADEEERERTTGPYASVTTSADMLDIMRSGNAILSNFHIPHSIRSVGSGIQNTAAYSLRSFGYNATLAALAAERRARLLRPQQPRG</sequence>
<dbReference type="PANTHER" id="PTHR39405:SF1">
    <property type="entry name" value="DSC E3 UBIQUITIN LIGASE COMPLEX SUBUNIT 4"/>
    <property type="match status" value="1"/>
</dbReference>
<keyword evidence="5" id="KW-1185">Reference proteome</keyword>
<dbReference type="GO" id="GO:0005783">
    <property type="term" value="C:endoplasmic reticulum"/>
    <property type="evidence" value="ECO:0007669"/>
    <property type="project" value="TreeGrafter"/>
</dbReference>
<feature type="domain" description="DUF1746" evidence="3">
    <location>
        <begin position="56"/>
        <end position="168"/>
    </location>
</feature>
<accession>A0AAN7BPP6</accession>
<comment type="caution">
    <text evidence="4">The sequence shown here is derived from an EMBL/GenBank/DDBJ whole genome shotgun (WGS) entry which is preliminary data.</text>
</comment>
<name>A0AAN7BPP6_9PEZI</name>
<keyword evidence="2" id="KW-0472">Membrane</keyword>
<reference evidence="4" key="1">
    <citation type="journal article" date="2023" name="Mol. Phylogenet. Evol.">
        <title>Genome-scale phylogeny and comparative genomics of the fungal order Sordariales.</title>
        <authorList>
            <person name="Hensen N."/>
            <person name="Bonometti L."/>
            <person name="Westerberg I."/>
            <person name="Brannstrom I.O."/>
            <person name="Guillou S."/>
            <person name="Cros-Aarteil S."/>
            <person name="Calhoun S."/>
            <person name="Haridas S."/>
            <person name="Kuo A."/>
            <person name="Mondo S."/>
            <person name="Pangilinan J."/>
            <person name="Riley R."/>
            <person name="LaButti K."/>
            <person name="Andreopoulos B."/>
            <person name="Lipzen A."/>
            <person name="Chen C."/>
            <person name="Yan M."/>
            <person name="Daum C."/>
            <person name="Ng V."/>
            <person name="Clum A."/>
            <person name="Steindorff A."/>
            <person name="Ohm R.A."/>
            <person name="Martin F."/>
            <person name="Silar P."/>
            <person name="Natvig D.O."/>
            <person name="Lalanne C."/>
            <person name="Gautier V."/>
            <person name="Ament-Velasquez S.L."/>
            <person name="Kruys A."/>
            <person name="Hutchinson M.I."/>
            <person name="Powell A.J."/>
            <person name="Barry K."/>
            <person name="Miller A.N."/>
            <person name="Grigoriev I.V."/>
            <person name="Debuchy R."/>
            <person name="Gladieux P."/>
            <person name="Hiltunen Thoren M."/>
            <person name="Johannesson H."/>
        </authorList>
    </citation>
    <scope>NUCLEOTIDE SEQUENCE</scope>
    <source>
        <strain evidence="4">CBS 990.96</strain>
    </source>
</reference>
<evidence type="ECO:0000256" key="1">
    <source>
        <dbReference type="SAM" id="MobiDB-lite"/>
    </source>
</evidence>
<proteinExistence type="predicted"/>
<feature type="region of interest" description="Disordered" evidence="1">
    <location>
        <begin position="1"/>
        <end position="38"/>
    </location>
</feature>
<reference evidence="4" key="2">
    <citation type="submission" date="2023-05" db="EMBL/GenBank/DDBJ databases">
        <authorList>
            <consortium name="Lawrence Berkeley National Laboratory"/>
            <person name="Steindorff A."/>
            <person name="Hensen N."/>
            <person name="Bonometti L."/>
            <person name="Westerberg I."/>
            <person name="Brannstrom I.O."/>
            <person name="Guillou S."/>
            <person name="Cros-Aarteil S."/>
            <person name="Calhoun S."/>
            <person name="Haridas S."/>
            <person name="Kuo A."/>
            <person name="Mondo S."/>
            <person name="Pangilinan J."/>
            <person name="Riley R."/>
            <person name="Labutti K."/>
            <person name="Andreopoulos B."/>
            <person name="Lipzen A."/>
            <person name="Chen C."/>
            <person name="Yanf M."/>
            <person name="Daum C."/>
            <person name="Ng V."/>
            <person name="Clum A."/>
            <person name="Ohm R."/>
            <person name="Martin F."/>
            <person name="Silar P."/>
            <person name="Natvig D."/>
            <person name="Lalanne C."/>
            <person name="Gautier V."/>
            <person name="Ament-Velasquez S.L."/>
            <person name="Kruys A."/>
            <person name="Hutchinson M.I."/>
            <person name="Powell A.J."/>
            <person name="Barry K."/>
            <person name="Miller A.N."/>
            <person name="Grigoriev I.V."/>
            <person name="Debuchy R."/>
            <person name="Gladieux P."/>
            <person name="Thoren M.H."/>
            <person name="Johannesson H."/>
        </authorList>
    </citation>
    <scope>NUCLEOTIDE SEQUENCE</scope>
    <source>
        <strain evidence="4">CBS 990.96</strain>
    </source>
</reference>
<evidence type="ECO:0000313" key="5">
    <source>
        <dbReference type="Proteomes" id="UP001301958"/>
    </source>
</evidence>
<dbReference type="InterPro" id="IPR013715">
    <property type="entry name" value="DUF1746"/>
</dbReference>
<feature type="transmembrane region" description="Helical" evidence="2">
    <location>
        <begin position="152"/>
        <end position="171"/>
    </location>
</feature>
<feature type="transmembrane region" description="Helical" evidence="2">
    <location>
        <begin position="59"/>
        <end position="80"/>
    </location>
</feature>
<dbReference type="InterPro" id="IPR038967">
    <property type="entry name" value="Dsc4-like"/>
</dbReference>
<feature type="transmembrane region" description="Helical" evidence="2">
    <location>
        <begin position="101"/>
        <end position="123"/>
    </location>
</feature>
<dbReference type="EMBL" id="MU865334">
    <property type="protein sequence ID" value="KAK4227201.1"/>
    <property type="molecule type" value="Genomic_DNA"/>
</dbReference>
<dbReference type="PANTHER" id="PTHR39405">
    <property type="entry name" value="DSC E3 UBIQUITIN LIGASE COMPLEX SUBUNIT 4"/>
    <property type="match status" value="1"/>
</dbReference>
<evidence type="ECO:0000256" key="2">
    <source>
        <dbReference type="SAM" id="Phobius"/>
    </source>
</evidence>
<evidence type="ECO:0000313" key="4">
    <source>
        <dbReference type="EMBL" id="KAK4227201.1"/>
    </source>
</evidence>
<evidence type="ECO:0000259" key="3">
    <source>
        <dbReference type="Pfam" id="PF08508"/>
    </source>
</evidence>
<organism evidence="4 5">
    <name type="scientific">Podospora fimiseda</name>
    <dbReference type="NCBI Taxonomy" id="252190"/>
    <lineage>
        <taxon>Eukaryota</taxon>
        <taxon>Fungi</taxon>
        <taxon>Dikarya</taxon>
        <taxon>Ascomycota</taxon>
        <taxon>Pezizomycotina</taxon>
        <taxon>Sordariomycetes</taxon>
        <taxon>Sordariomycetidae</taxon>
        <taxon>Sordariales</taxon>
        <taxon>Podosporaceae</taxon>
        <taxon>Podospora</taxon>
    </lineage>
</organism>
<dbReference type="AlphaFoldDB" id="A0AAN7BPP6"/>
<feature type="compositionally biased region" description="Polar residues" evidence="1">
    <location>
        <begin position="24"/>
        <end position="38"/>
    </location>
</feature>
<gene>
    <name evidence="4" type="ORF">QBC38DRAFT_478218</name>
</gene>
<dbReference type="GO" id="GO:0044695">
    <property type="term" value="C:Dsc E3 ubiquitin ligase complex"/>
    <property type="evidence" value="ECO:0007669"/>
    <property type="project" value="InterPro"/>
</dbReference>
<keyword evidence="2" id="KW-1133">Transmembrane helix</keyword>
<keyword evidence="2" id="KW-0812">Transmembrane</keyword>
<dbReference type="GO" id="GO:0032933">
    <property type="term" value="P:SREBP signaling pathway"/>
    <property type="evidence" value="ECO:0007669"/>
    <property type="project" value="InterPro"/>
</dbReference>